<dbReference type="CDD" id="cd18800">
    <property type="entry name" value="SF2_C_EcoR124I-like"/>
    <property type="match status" value="1"/>
</dbReference>
<evidence type="ECO:0000256" key="8">
    <source>
        <dbReference type="ARBA" id="ARBA00022840"/>
    </source>
</evidence>
<dbReference type="PROSITE" id="PS51192">
    <property type="entry name" value="HELICASE_ATP_BIND_1"/>
    <property type="match status" value="1"/>
</dbReference>
<dbReference type="Gene3D" id="3.40.50.300">
    <property type="entry name" value="P-loop containing nucleotide triphosphate hydrolases"/>
    <property type="match status" value="2"/>
</dbReference>
<evidence type="ECO:0000256" key="10">
    <source>
        <dbReference type="RuleBase" id="RU364115"/>
    </source>
</evidence>
<evidence type="ECO:0000313" key="12">
    <source>
        <dbReference type="EMBL" id="KAA0017302.1"/>
    </source>
</evidence>
<dbReference type="GO" id="GO:0005524">
    <property type="term" value="F:ATP binding"/>
    <property type="evidence" value="ECO:0007669"/>
    <property type="project" value="UniProtKB-KW"/>
</dbReference>
<dbReference type="GO" id="GO:0003677">
    <property type="term" value="F:DNA binding"/>
    <property type="evidence" value="ECO:0007669"/>
    <property type="project" value="UniProtKB-KW"/>
</dbReference>
<name>A0A640WAA9_9GAMM</name>
<dbReference type="RefSeq" id="WP_149436207.1">
    <property type="nucleotide sequence ID" value="NZ_VTPX01000008.1"/>
</dbReference>
<keyword evidence="5 10" id="KW-0680">Restriction system</keyword>
<keyword evidence="7 10" id="KW-0378">Hydrolase</keyword>
<comment type="catalytic activity">
    <reaction evidence="1 10">
        <text>Endonucleolytic cleavage of DNA to give random double-stranded fragments with terminal 5'-phosphates, ATP is simultaneously hydrolyzed.</text>
        <dbReference type="EC" id="3.1.21.3"/>
    </reaction>
</comment>
<dbReference type="PANTHER" id="PTHR30195">
    <property type="entry name" value="TYPE I SITE-SPECIFIC DEOXYRIBONUCLEASE PROTEIN SUBUNIT M AND R"/>
    <property type="match status" value="1"/>
</dbReference>
<comment type="function">
    <text evidence="10">Subunit R is required for both nuclease and ATPase activities, but not for modification.</text>
</comment>
<keyword evidence="9 10" id="KW-0238">DNA-binding</keyword>
<dbReference type="NCBIfam" id="TIGR00348">
    <property type="entry name" value="hsdR"/>
    <property type="match status" value="1"/>
</dbReference>
<dbReference type="InterPro" id="IPR007409">
    <property type="entry name" value="Restrct_endonuc_type1_HsdR_N"/>
</dbReference>
<keyword evidence="8 10" id="KW-0067">ATP-binding</keyword>
<dbReference type="InterPro" id="IPR051268">
    <property type="entry name" value="Type-I_R_enzyme_R_subunit"/>
</dbReference>
<accession>A0A640WAA9</accession>
<evidence type="ECO:0000256" key="3">
    <source>
        <dbReference type="ARBA" id="ARBA00022722"/>
    </source>
</evidence>
<keyword evidence="6 12" id="KW-0255">Endonuclease</keyword>
<dbReference type="Pfam" id="PF04313">
    <property type="entry name" value="HSDR_N"/>
    <property type="match status" value="1"/>
</dbReference>
<dbReference type="EMBL" id="VTPX01000008">
    <property type="protein sequence ID" value="KAA0017302.1"/>
    <property type="molecule type" value="Genomic_DNA"/>
</dbReference>
<reference evidence="12 13" key="1">
    <citation type="submission" date="2019-08" db="EMBL/GenBank/DDBJ databases">
        <title>Bioinformatics analysis of the strain L3 and L5.</title>
        <authorList>
            <person name="Li X."/>
        </authorList>
    </citation>
    <scope>NUCLEOTIDE SEQUENCE [LARGE SCALE GENOMIC DNA]</scope>
    <source>
        <strain evidence="12 13">L3</strain>
    </source>
</reference>
<evidence type="ECO:0000259" key="11">
    <source>
        <dbReference type="PROSITE" id="PS51192"/>
    </source>
</evidence>
<dbReference type="Pfam" id="PF22679">
    <property type="entry name" value="T1R_D3-like"/>
    <property type="match status" value="1"/>
</dbReference>
<dbReference type="GO" id="GO:0009035">
    <property type="term" value="F:type I site-specific deoxyribonuclease activity"/>
    <property type="evidence" value="ECO:0007669"/>
    <property type="project" value="UniProtKB-EC"/>
</dbReference>
<keyword evidence="3" id="KW-0540">Nuclease</keyword>
<evidence type="ECO:0000256" key="9">
    <source>
        <dbReference type="ARBA" id="ARBA00023125"/>
    </source>
</evidence>
<comment type="similarity">
    <text evidence="2 10">Belongs to the HsdR family.</text>
</comment>
<organism evidence="12 13">
    <name type="scientific">Salinicola corii</name>
    <dbReference type="NCBI Taxonomy" id="2606937"/>
    <lineage>
        <taxon>Bacteria</taxon>
        <taxon>Pseudomonadati</taxon>
        <taxon>Pseudomonadota</taxon>
        <taxon>Gammaproteobacteria</taxon>
        <taxon>Oceanospirillales</taxon>
        <taxon>Halomonadaceae</taxon>
        <taxon>Salinicola</taxon>
    </lineage>
</organism>
<proteinExistence type="inferred from homology"/>
<dbReference type="InterPro" id="IPR004473">
    <property type="entry name" value="Restrct_endonuc_typeI_HsdR"/>
</dbReference>
<dbReference type="InterPro" id="IPR027417">
    <property type="entry name" value="P-loop_NTPase"/>
</dbReference>
<dbReference type="Gene3D" id="3.90.1570.50">
    <property type="match status" value="1"/>
</dbReference>
<evidence type="ECO:0000256" key="7">
    <source>
        <dbReference type="ARBA" id="ARBA00022801"/>
    </source>
</evidence>
<evidence type="ECO:0000256" key="2">
    <source>
        <dbReference type="ARBA" id="ARBA00008598"/>
    </source>
</evidence>
<evidence type="ECO:0000256" key="1">
    <source>
        <dbReference type="ARBA" id="ARBA00000851"/>
    </source>
</evidence>
<evidence type="ECO:0000313" key="13">
    <source>
        <dbReference type="Proteomes" id="UP000466024"/>
    </source>
</evidence>
<dbReference type="Pfam" id="PF18766">
    <property type="entry name" value="SWI2_SNF2"/>
    <property type="match status" value="1"/>
</dbReference>
<dbReference type="SUPFAM" id="SSF52540">
    <property type="entry name" value="P-loop containing nucleoside triphosphate hydrolases"/>
    <property type="match status" value="1"/>
</dbReference>
<dbReference type="PANTHER" id="PTHR30195:SF15">
    <property type="entry name" value="TYPE I RESTRICTION ENZYME HINDI ENDONUCLEASE SUBUNIT"/>
    <property type="match status" value="1"/>
</dbReference>
<dbReference type="InterPro" id="IPR055180">
    <property type="entry name" value="HsdR_RecA-like_helicase_dom_2"/>
</dbReference>
<evidence type="ECO:0000256" key="6">
    <source>
        <dbReference type="ARBA" id="ARBA00022759"/>
    </source>
</evidence>
<dbReference type="SMART" id="SM00487">
    <property type="entry name" value="DEXDc"/>
    <property type="match status" value="1"/>
</dbReference>
<sequence>MWPEWQLSEQPLIAQLEAMGWTYIKGSLDDPTATGRESFAEVVQREVLRERIGAINTRALSDGSRTEWLDDERISTAVSALTRISAPGLIEANRMATELLTEGIVVDGLADWDGGRSRSIRYIDWDTPANNQFTVVNQYKVKCPPGHDTAKQHIVPDLVLLVNGIPLVVIECKSPNLAEPMAEAIDQLRRYSDQRFASGEAGDHEGAPALFNTNQLLVATCFDDCRVGTIGAGASHYLPWKTVASAENPRQRELDVAKALAVTALSPQQRTVAGMLAPVTLLDIVRHFTLFMSSGGQTLKRVCRYQQYRGVVKAVDRLKHGKTRIEDGEHDRRGGIIWHTQGSGKSLTMMFLVRRMRTDPALRRFKIVIVTDRTDLQKQLAATAALSGDLVHVANNAATLKKILRQEGPGLVFAMIQKYRDAEGKANASDFEQLNTSQDILVMVDEAHRTQAGDLHANLQAGLPNCARIGFTGTPIIMGEKKRTHDIFGEFIDKYTIRESEADGATVPVLYEGRTAQGAVKDGSSLDELFEDFFAERSDDELEAIKRKYATKGNVLEATKLIEEKARDMLRHYVTHILPNGFKAQVVGYSRLAAVRYKVAFEKARDELLEAADRLSPEIKALDDEALARKSPKLQALVQTWRYRELLAKLEFATIVSGSNNDGSEWQEHTDRARQDEAIARFKKPLLPKEGQTANTDPLAFLIVKSMLLTGFDAPIEGVMYLDRSIREAELLQTIARVNRTGFGKSVGIVVDYFGVANHLKAALEAYSDEDVDGALRSLKDEIPALRDRHLRAVDVLRSRGIENLNDIETCVQALDSERVRQEFGVKVKAFMQSLDTVLPRPEALPFTKDAKALAMIYAQARRRYRDSTVLGKDVGAKVRRLIDEHVISLGVDPKIAPVALTDAQFGQQLHQVREQAAHYGVDNAEDGEKAKKAVASEMEHAIRSHVTEKLDEDPVYYAKLSERLKDILEGLAGQWDAMIAALQTIIDEVNSGSTRHEEGLPDVPESYLPFYRMLREAKCGGAQPDLATQSDLIQLTEHLVAHISHEVKTPSFWEPHRRPMQEALEQALFELILDRDLLAFDQIEPLVDKLRDLAKANSYKLEQS</sequence>
<comment type="caution">
    <text evidence="12">The sequence shown here is derived from an EMBL/GenBank/DDBJ whole genome shotgun (WGS) entry which is preliminary data.</text>
</comment>
<evidence type="ECO:0000256" key="4">
    <source>
        <dbReference type="ARBA" id="ARBA00022741"/>
    </source>
</evidence>
<dbReference type="CDD" id="cd18030">
    <property type="entry name" value="DEXHc_RE_I_HsdR"/>
    <property type="match status" value="1"/>
</dbReference>
<comment type="subunit">
    <text evidence="10">The type I restriction/modification system is composed of three polypeptides R, M and S.</text>
</comment>
<dbReference type="GO" id="GO:0009307">
    <property type="term" value="P:DNA restriction-modification system"/>
    <property type="evidence" value="ECO:0007669"/>
    <property type="project" value="UniProtKB-KW"/>
</dbReference>
<dbReference type="InterPro" id="IPR040980">
    <property type="entry name" value="SWI2_SNF2"/>
</dbReference>
<dbReference type="EC" id="3.1.21.3" evidence="10"/>
<keyword evidence="13" id="KW-1185">Reference proteome</keyword>
<dbReference type="CDD" id="cd22332">
    <property type="entry name" value="HsdR_N"/>
    <property type="match status" value="1"/>
</dbReference>
<dbReference type="Proteomes" id="UP000466024">
    <property type="component" value="Unassembled WGS sequence"/>
</dbReference>
<protein>
    <recommendedName>
        <fullName evidence="10">Type I restriction enzyme endonuclease subunit</fullName>
        <shortName evidence="10">R protein</shortName>
        <ecNumber evidence="10">3.1.21.3</ecNumber>
    </recommendedName>
</protein>
<keyword evidence="4 10" id="KW-0547">Nucleotide-binding</keyword>
<evidence type="ECO:0000256" key="5">
    <source>
        <dbReference type="ARBA" id="ARBA00022747"/>
    </source>
</evidence>
<dbReference type="AlphaFoldDB" id="A0A640WAA9"/>
<feature type="domain" description="Helicase ATP-binding" evidence="11">
    <location>
        <begin position="326"/>
        <end position="476"/>
    </location>
</feature>
<dbReference type="InterPro" id="IPR014001">
    <property type="entry name" value="Helicase_ATP-bd"/>
</dbReference>
<gene>
    <name evidence="12" type="ORF">F0A16_15015</name>
</gene>